<name>A0A0G1Y0W1_9BACT</name>
<evidence type="ECO:0000313" key="2">
    <source>
        <dbReference type="EMBL" id="KKW36861.1"/>
    </source>
</evidence>
<dbReference type="Proteomes" id="UP000034290">
    <property type="component" value="Unassembled WGS sequence"/>
</dbReference>
<reference evidence="2 3" key="1">
    <citation type="journal article" date="2015" name="Nature">
        <title>rRNA introns, odd ribosomes, and small enigmatic genomes across a large radiation of phyla.</title>
        <authorList>
            <person name="Brown C.T."/>
            <person name="Hug L.A."/>
            <person name="Thomas B.C."/>
            <person name="Sharon I."/>
            <person name="Castelle C.J."/>
            <person name="Singh A."/>
            <person name="Wilkins M.J."/>
            <person name="Williams K.H."/>
            <person name="Banfield J.F."/>
        </authorList>
    </citation>
    <scope>NUCLEOTIDE SEQUENCE [LARGE SCALE GENOMIC DNA]</scope>
</reference>
<dbReference type="Pfam" id="PF18912">
    <property type="entry name" value="DZR_2"/>
    <property type="match status" value="1"/>
</dbReference>
<evidence type="ECO:0000313" key="3">
    <source>
        <dbReference type="Proteomes" id="UP000034290"/>
    </source>
</evidence>
<dbReference type="PANTHER" id="PTHR47505:SF1">
    <property type="entry name" value="DNA UTILIZATION PROTEIN YHGH"/>
    <property type="match status" value="1"/>
</dbReference>
<dbReference type="PANTHER" id="PTHR47505">
    <property type="entry name" value="DNA UTILIZATION PROTEIN YHGH"/>
    <property type="match status" value="1"/>
</dbReference>
<dbReference type="AlphaFoldDB" id="A0A0G1Y0W1"/>
<accession>A0A0G1Y0W1</accession>
<protein>
    <submittedName>
        <fullName evidence="2">Phosphoribosyltransferase</fullName>
    </submittedName>
</protein>
<dbReference type="EMBL" id="LCRM01000011">
    <property type="protein sequence ID" value="KKW36861.1"/>
    <property type="molecule type" value="Genomic_DNA"/>
</dbReference>
<gene>
    <name evidence="2" type="ORF">UY81_C0011G0016</name>
</gene>
<feature type="domain" description="Double zinc ribbon" evidence="1">
    <location>
        <begin position="12"/>
        <end position="64"/>
    </location>
</feature>
<comment type="caution">
    <text evidence="2">The sequence shown here is derived from an EMBL/GenBank/DDBJ whole genome shotgun (WGS) entry which is preliminary data.</text>
</comment>
<dbReference type="GO" id="GO:0016757">
    <property type="term" value="F:glycosyltransferase activity"/>
    <property type="evidence" value="ECO:0007669"/>
    <property type="project" value="UniProtKB-KW"/>
</dbReference>
<proteinExistence type="predicted"/>
<sequence>MARPWGRVGQVIVDAFFPRTCVRCGAEGKDVCSTCWSAMFLHTRSFVCPACGKPSVIGLKHETCKSSLDGLLFAMPYADAVTHGLLRRWKFQFVRSVEPYLKKLMEEIPLEEILSGDDWLVVPIPLHVRKKRHRGFDQSAWIGKTVADRLNLPAGNVLERTRHTKQQSRQTVRMKEDLEGAFRARQKIEGRGSRWVFDYGERLKRADGDVFDFHASVFCVEADLSISGEKITRRDMVT</sequence>
<dbReference type="InterPro" id="IPR051910">
    <property type="entry name" value="ComF/GntX_DNA_util-trans"/>
</dbReference>
<keyword evidence="2" id="KW-0328">Glycosyltransferase</keyword>
<dbReference type="InterPro" id="IPR044005">
    <property type="entry name" value="DZR_2"/>
</dbReference>
<keyword evidence="2" id="KW-0808">Transferase</keyword>
<evidence type="ECO:0000259" key="1">
    <source>
        <dbReference type="Pfam" id="PF18912"/>
    </source>
</evidence>
<organism evidence="2 3">
    <name type="scientific">Candidatus Giovannonibacteria bacterium GW2011_GWA2_53_7</name>
    <dbReference type="NCBI Taxonomy" id="1618650"/>
    <lineage>
        <taxon>Bacteria</taxon>
        <taxon>Candidatus Giovannoniibacteriota</taxon>
    </lineage>
</organism>